<dbReference type="InterPro" id="IPR000639">
    <property type="entry name" value="Epox_hydrolase-like"/>
</dbReference>
<dbReference type="PRINTS" id="PR00412">
    <property type="entry name" value="EPOXHYDRLASE"/>
</dbReference>
<dbReference type="InterPro" id="IPR006311">
    <property type="entry name" value="TAT_signal"/>
</dbReference>
<organism evidence="3 4">
    <name type="scientific">Sphingomonas oleivorans</name>
    <dbReference type="NCBI Taxonomy" id="1735121"/>
    <lineage>
        <taxon>Bacteria</taxon>
        <taxon>Pseudomonadati</taxon>
        <taxon>Pseudomonadota</taxon>
        <taxon>Alphaproteobacteria</taxon>
        <taxon>Sphingomonadales</taxon>
        <taxon>Sphingomonadaceae</taxon>
        <taxon>Sphingomonas</taxon>
    </lineage>
</organism>
<accession>A0A2T5FZ65</accession>
<dbReference type="PANTHER" id="PTHR43329">
    <property type="entry name" value="EPOXIDE HYDROLASE"/>
    <property type="match status" value="1"/>
</dbReference>
<protein>
    <recommendedName>
        <fullName evidence="2">AB hydrolase-1 domain-containing protein</fullName>
    </recommendedName>
</protein>
<dbReference type="SUPFAM" id="SSF53474">
    <property type="entry name" value="alpha/beta-Hydrolases"/>
    <property type="match status" value="1"/>
</dbReference>
<feature type="domain" description="AB hydrolase-1" evidence="2">
    <location>
        <begin position="65"/>
        <end position="146"/>
    </location>
</feature>
<name>A0A2T5FZ65_9SPHN</name>
<comment type="caution">
    <text evidence="3">The sequence shown here is derived from an EMBL/GenBank/DDBJ whole genome shotgun (WGS) entry which is preliminary data.</text>
</comment>
<evidence type="ECO:0000259" key="2">
    <source>
        <dbReference type="Pfam" id="PF00561"/>
    </source>
</evidence>
<evidence type="ECO:0000313" key="4">
    <source>
        <dbReference type="Proteomes" id="UP000244162"/>
    </source>
</evidence>
<dbReference type="Gene3D" id="3.40.50.1820">
    <property type="entry name" value="alpha/beta hydrolase"/>
    <property type="match status" value="1"/>
</dbReference>
<proteinExistence type="predicted"/>
<dbReference type="Pfam" id="PF00561">
    <property type="entry name" value="Abhydrolase_1"/>
    <property type="match status" value="1"/>
</dbReference>
<dbReference type="PROSITE" id="PS51318">
    <property type="entry name" value="TAT"/>
    <property type="match status" value="1"/>
</dbReference>
<keyword evidence="1" id="KW-0378">Hydrolase</keyword>
<dbReference type="EMBL" id="NWBU01000006">
    <property type="protein sequence ID" value="PTQ11861.1"/>
    <property type="molecule type" value="Genomic_DNA"/>
</dbReference>
<dbReference type="AlphaFoldDB" id="A0A2T5FZ65"/>
<gene>
    <name evidence="3" type="ORF">CLG96_08070</name>
</gene>
<dbReference type="GO" id="GO:0016787">
    <property type="term" value="F:hydrolase activity"/>
    <property type="evidence" value="ECO:0007669"/>
    <property type="project" value="UniProtKB-KW"/>
</dbReference>
<dbReference type="Proteomes" id="UP000244162">
    <property type="component" value="Unassembled WGS sequence"/>
</dbReference>
<dbReference type="RefSeq" id="WP_107967375.1">
    <property type="nucleotide sequence ID" value="NZ_NWBU01000006.1"/>
</dbReference>
<dbReference type="OrthoDB" id="9812774at2"/>
<dbReference type="InterPro" id="IPR029058">
    <property type="entry name" value="AB_hydrolase_fold"/>
</dbReference>
<sequence length="172" mass="18729">MMRSPTELLDEERRRLLGLAAGAGAAVVCGAAARAQTVPWQKLERVDAGDLSIQYVDMGPRRGRPVILLHGWPYDIHSFAEIAPLLAAKGYRVIIPYLRGYGGTRFRSPDMVRNGEQAVLAVDVIALMDSLAIQRAIIGGFDWGARACQRGWKLRAFAIPAAAILRHPAACP</sequence>
<keyword evidence="4" id="KW-1185">Reference proteome</keyword>
<evidence type="ECO:0000313" key="3">
    <source>
        <dbReference type="EMBL" id="PTQ11861.1"/>
    </source>
</evidence>
<dbReference type="InterPro" id="IPR000073">
    <property type="entry name" value="AB_hydrolase_1"/>
</dbReference>
<reference evidence="3 4" key="1">
    <citation type="submission" date="2017-09" db="EMBL/GenBank/DDBJ databases">
        <title>Sphingomonas panjinensis sp.nov., isolated from oil-contaminated soil.</title>
        <authorList>
            <person name="Wang L."/>
            <person name="Chen L."/>
        </authorList>
    </citation>
    <scope>NUCLEOTIDE SEQUENCE [LARGE SCALE GENOMIC DNA]</scope>
    <source>
        <strain evidence="3 4">FW-11</strain>
    </source>
</reference>
<evidence type="ECO:0000256" key="1">
    <source>
        <dbReference type="ARBA" id="ARBA00022801"/>
    </source>
</evidence>